<dbReference type="AlphaFoldDB" id="A0AAD7EE06"/>
<feature type="non-terminal residue" evidence="2">
    <location>
        <position position="127"/>
    </location>
</feature>
<name>A0AAD7EE06_9AGAR</name>
<dbReference type="EMBL" id="JARIHO010000065">
    <property type="protein sequence ID" value="KAJ7314864.1"/>
    <property type="molecule type" value="Genomic_DNA"/>
</dbReference>
<evidence type="ECO:0000256" key="1">
    <source>
        <dbReference type="SAM" id="MobiDB-lite"/>
    </source>
</evidence>
<evidence type="ECO:0000313" key="2">
    <source>
        <dbReference type="EMBL" id="KAJ7314864.1"/>
    </source>
</evidence>
<comment type="caution">
    <text evidence="2">The sequence shown here is derived from an EMBL/GenBank/DDBJ whole genome shotgun (WGS) entry which is preliminary data.</text>
</comment>
<organism evidence="2 3">
    <name type="scientific">Mycena albidolilacea</name>
    <dbReference type="NCBI Taxonomy" id="1033008"/>
    <lineage>
        <taxon>Eukaryota</taxon>
        <taxon>Fungi</taxon>
        <taxon>Dikarya</taxon>
        <taxon>Basidiomycota</taxon>
        <taxon>Agaricomycotina</taxon>
        <taxon>Agaricomycetes</taxon>
        <taxon>Agaricomycetidae</taxon>
        <taxon>Agaricales</taxon>
        <taxon>Marasmiineae</taxon>
        <taxon>Mycenaceae</taxon>
        <taxon>Mycena</taxon>
    </lineage>
</organism>
<reference evidence="2" key="1">
    <citation type="submission" date="2023-03" db="EMBL/GenBank/DDBJ databases">
        <title>Massive genome expansion in bonnet fungi (Mycena s.s.) driven by repeated elements and novel gene families across ecological guilds.</title>
        <authorList>
            <consortium name="Lawrence Berkeley National Laboratory"/>
            <person name="Harder C.B."/>
            <person name="Miyauchi S."/>
            <person name="Viragh M."/>
            <person name="Kuo A."/>
            <person name="Thoen E."/>
            <person name="Andreopoulos B."/>
            <person name="Lu D."/>
            <person name="Skrede I."/>
            <person name="Drula E."/>
            <person name="Henrissat B."/>
            <person name="Morin E."/>
            <person name="Kohler A."/>
            <person name="Barry K."/>
            <person name="LaButti K."/>
            <person name="Morin E."/>
            <person name="Salamov A."/>
            <person name="Lipzen A."/>
            <person name="Mereny Z."/>
            <person name="Hegedus B."/>
            <person name="Baldrian P."/>
            <person name="Stursova M."/>
            <person name="Weitz H."/>
            <person name="Taylor A."/>
            <person name="Grigoriev I.V."/>
            <person name="Nagy L.G."/>
            <person name="Martin F."/>
            <person name="Kauserud H."/>
        </authorList>
    </citation>
    <scope>NUCLEOTIDE SEQUENCE</scope>
    <source>
        <strain evidence="2">CBHHK002</strain>
    </source>
</reference>
<protein>
    <submittedName>
        <fullName evidence="2">Uncharacterized protein</fullName>
    </submittedName>
</protein>
<accession>A0AAD7EE06</accession>
<keyword evidence="3" id="KW-1185">Reference proteome</keyword>
<proteinExistence type="predicted"/>
<gene>
    <name evidence="2" type="ORF">DFH08DRAFT_821192</name>
</gene>
<evidence type="ECO:0000313" key="3">
    <source>
        <dbReference type="Proteomes" id="UP001218218"/>
    </source>
</evidence>
<sequence>MAFAGVLNHTIYSPPFSRFIIGTITDPRREKRLGGTASASGASDALKDVIASLAGKRRGRKAQRIEIWQQRNAEIMKEALRQSDFDNAMGVSDEEETTEERQQRIRAGKREQMAVFRRVRENQFAQA</sequence>
<feature type="region of interest" description="Disordered" evidence="1">
    <location>
        <begin position="84"/>
        <end position="109"/>
    </location>
</feature>
<feature type="compositionally biased region" description="Basic and acidic residues" evidence="1">
    <location>
        <begin position="99"/>
        <end position="109"/>
    </location>
</feature>
<dbReference type="Proteomes" id="UP001218218">
    <property type="component" value="Unassembled WGS sequence"/>
</dbReference>